<accession>A0AC61YSV5</accession>
<dbReference type="EMBL" id="CP121752">
    <property type="protein sequence ID" value="WGD98371.2"/>
    <property type="molecule type" value="Genomic_DNA"/>
</dbReference>
<keyword evidence="1" id="KW-0560">Oxidoreductase</keyword>
<reference evidence="1" key="1">
    <citation type="submission" date="2025-02" db="EMBL/GenBank/DDBJ databases">
        <title>Complete genome sequences of 52 Bacillus and Priestia strains isolated from West-African fermentations and 26 reference strains from the DSMZ collection.</title>
        <authorList>
            <person name="Wiedenbein E.S."/>
            <person name="Canoy T.S."/>
            <person name="Hui Y."/>
            <person name="Parkouda C."/>
            <person name="Dawende C."/>
            <person name="Ametefe E."/>
            <person name="Jespersen L."/>
            <person name="Nielsen D.S."/>
        </authorList>
    </citation>
    <scope>NUCLEOTIDE SEQUENCE</scope>
    <source>
        <strain evidence="1">PRO33</strain>
    </source>
</reference>
<dbReference type="EC" id="1.-.-.-" evidence="1"/>
<dbReference type="Proteomes" id="UP001218488">
    <property type="component" value="Chromosome"/>
</dbReference>
<name>A0AC61YSV5_BACIA</name>
<sequence length="447" mass="50127">MTKEMKLAVYLVGSGMHLGSWRLPHVQADASIDVNFYQKMAQKAEEGKLDAVFIADSLAIDENSHPHILNRFDPAILITALGVATNRIGVVATASTTYSEPYVLARQFASIDHATGGRAGWNVVTTADATGRTAQNFGRTSHVKHDDRYQMAEEFIDVVQGLWDSWEEDAFIRDKETGRFYDEQKVHPIHHKGTYFQVRGPLNIGRTPQGQPVIFQAGSSEPGQQFAARTAEVVFSHKKDLQSAQAFYKELKERLPQFGRRPNELHILQGISPVIGRTKKEAQEKKRQLDEALLPEQALKFLSGYVGNVDLTAYPLDTPAKEVAWKNVDSIQSDFETIMRIIHEQNPTVGELYAKVSNAASHDHWIGTPEQIADEMEKWVDAGAADGFMLIPAVLPDTLKDFVELVVPILQEKKLFRTDYKGHTLRDHLGLRVPVNRYQSSKERSGL</sequence>
<proteinExistence type="predicted"/>
<evidence type="ECO:0000313" key="1">
    <source>
        <dbReference type="EMBL" id="WGD98371.2"/>
    </source>
</evidence>
<evidence type="ECO:0000313" key="2">
    <source>
        <dbReference type="Proteomes" id="UP001218488"/>
    </source>
</evidence>
<protein>
    <submittedName>
        <fullName evidence="1">LLM class flavin-dependent oxidoreductase</fullName>
        <ecNumber evidence="1">1.-.-.-</ecNumber>
    </submittedName>
</protein>
<gene>
    <name evidence="1" type="ORF">P5627_04300</name>
</gene>
<organism evidence="1 2">
    <name type="scientific">Bacillus safensis</name>
    <dbReference type="NCBI Taxonomy" id="561879"/>
    <lineage>
        <taxon>Bacteria</taxon>
        <taxon>Bacillati</taxon>
        <taxon>Bacillota</taxon>
        <taxon>Bacilli</taxon>
        <taxon>Bacillales</taxon>
        <taxon>Bacillaceae</taxon>
        <taxon>Bacillus</taxon>
    </lineage>
</organism>